<evidence type="ECO:0000313" key="9">
    <source>
        <dbReference type="EMBL" id="GGW61191.1"/>
    </source>
</evidence>
<evidence type="ECO:0000256" key="4">
    <source>
        <dbReference type="RuleBase" id="RU003357"/>
    </source>
</evidence>
<keyword evidence="10" id="KW-1185">Reference proteome</keyword>
<dbReference type="InterPro" id="IPR036942">
    <property type="entry name" value="Beta-barrel_TonB_sf"/>
</dbReference>
<dbReference type="InterPro" id="IPR037066">
    <property type="entry name" value="Plug_dom_sf"/>
</dbReference>
<dbReference type="CDD" id="cd01347">
    <property type="entry name" value="ligand_gated_channel"/>
    <property type="match status" value="1"/>
</dbReference>
<proteinExistence type="inferred from homology"/>
<gene>
    <name evidence="9" type="primary">iroN</name>
    <name evidence="9" type="ORF">GCM10008111_16680</name>
</gene>
<dbReference type="PANTHER" id="PTHR40980">
    <property type="entry name" value="PLUG DOMAIN-CONTAINING PROTEIN"/>
    <property type="match status" value="1"/>
</dbReference>
<dbReference type="Gene3D" id="2.40.170.20">
    <property type="entry name" value="TonB-dependent receptor, beta-barrel domain"/>
    <property type="match status" value="1"/>
</dbReference>
<keyword evidence="3" id="KW-0998">Cell outer membrane</keyword>
<evidence type="ECO:0000256" key="5">
    <source>
        <dbReference type="SAM" id="MobiDB-lite"/>
    </source>
</evidence>
<dbReference type="PANTHER" id="PTHR40980:SF3">
    <property type="entry name" value="TONB-DEPENDENT RECEPTOR-LIKE BETA-BARREL DOMAIN-CONTAINING PROTEIN"/>
    <property type="match status" value="1"/>
</dbReference>
<feature type="chain" id="PRO_5047045406" evidence="6">
    <location>
        <begin position="32"/>
        <end position="921"/>
    </location>
</feature>
<keyword evidence="6" id="KW-0732">Signal</keyword>
<sequence length="921" mass="101225">MKKQHITLLSKQTAISMAVAAVLATSGQVYAQQTTTAGAEDNIEVIAVKGIRSSLRSSMIDKQSASVVSDGIRAEDLGKFPDLNVAESLQRITGVSIDRSGGEGQAVTIRGFGPQFNTVLVNGRQFATDTDGREFNFDVLAAEQITGADVFKSTTATLQEGGIGGTINVTTARPFDFTGFQVVGSVKAMYESLSEETSPSGSVLITNTFLDEKVGVLVAVSQQERKVQINQINTAGWLGGQTVSNRRDGVLATNVYIPRNWDQIVDEQDRKRTNASLVFQYAPSEDITITLDGLMSKFDVDSQVTDLASWFEADRVGSAVVDPATGTLLRFTQERGLHQGSGDPATDFVSTTRNSRYSTTNAYGANVEWRINEQLKAEFDLSTSNAENDIAGRDRFNVVGMINDYTFDATGKYPTVTHAGFGGSSLPNPNLARMHYNDIGLGFTNEDEINELKADFIYTPNSDVFEKAQFGVYRQEREKSSFQIRGSQCVFCGYGTAAPLDAINFRPYTAKNYFPGLIDTFYTYDGDLMNKFLADSGFPIVPTLQNNRYRINEDITSLYTDFTLQYDIGSMPVTVNLGARYASTDVSVTAIQSFVTDIVPTADPTLFANVFGPATEIEQGSSYANLLPNLNIKLGIADDMILRFAAYDTITRPTMSQMSPATNFNEPRRQNLSASGGNPALKPFRASNWDISYEWYYNDANLFSVAFFNKEVEDFIVTLTGTEVYNMTDRVGPNFNCNVTNSPLCASGIISTTEELNGSSEQFVVARPQNGESARITGYEIAWTHMFDNGFGVSANATVVDSNISLTADSTTRFALEGLGDSQNLVVFYEQGPWQARVAFNNREAFLRAIDNGFNGEPVNTERFGQWDVSASYDYNEYLTFFFEGINVTGEELRQTGRFKNQLFSLEDNGSRYAVGVRAKF</sequence>
<keyword evidence="2 4" id="KW-0472">Membrane</keyword>
<evidence type="ECO:0000256" key="1">
    <source>
        <dbReference type="ARBA" id="ARBA00004442"/>
    </source>
</evidence>
<dbReference type="InterPro" id="IPR010104">
    <property type="entry name" value="TonB_rcpt_bac"/>
</dbReference>
<evidence type="ECO:0000256" key="6">
    <source>
        <dbReference type="SAM" id="SignalP"/>
    </source>
</evidence>
<evidence type="ECO:0000259" key="8">
    <source>
        <dbReference type="Pfam" id="PF07715"/>
    </source>
</evidence>
<comment type="subcellular location">
    <subcellularLocation>
        <location evidence="1 4">Cell outer membrane</location>
    </subcellularLocation>
</comment>
<evidence type="ECO:0000256" key="3">
    <source>
        <dbReference type="ARBA" id="ARBA00023237"/>
    </source>
</evidence>
<keyword evidence="9" id="KW-0675">Receptor</keyword>
<keyword evidence="4" id="KW-0798">TonB box</keyword>
<feature type="domain" description="TonB-dependent receptor-like beta-barrel" evidence="7">
    <location>
        <begin position="407"/>
        <end position="888"/>
    </location>
</feature>
<dbReference type="Pfam" id="PF07715">
    <property type="entry name" value="Plug"/>
    <property type="match status" value="1"/>
</dbReference>
<reference evidence="10" key="1">
    <citation type="journal article" date="2019" name="Int. J. Syst. Evol. Microbiol.">
        <title>The Global Catalogue of Microorganisms (GCM) 10K type strain sequencing project: providing services to taxonomists for standard genome sequencing and annotation.</title>
        <authorList>
            <consortium name="The Broad Institute Genomics Platform"/>
            <consortium name="The Broad Institute Genome Sequencing Center for Infectious Disease"/>
            <person name="Wu L."/>
            <person name="Ma J."/>
        </authorList>
    </citation>
    <scope>NUCLEOTIDE SEQUENCE [LARGE SCALE GENOMIC DNA]</scope>
    <source>
        <strain evidence="10">KCTC 23723</strain>
    </source>
</reference>
<feature type="signal peptide" evidence="6">
    <location>
        <begin position="1"/>
        <end position="31"/>
    </location>
</feature>
<name>A0ABQ2WMI8_9ALTE</name>
<dbReference type="InterPro" id="IPR000531">
    <property type="entry name" value="Beta-barrel_TonB"/>
</dbReference>
<dbReference type="InterPro" id="IPR012910">
    <property type="entry name" value="Plug_dom"/>
</dbReference>
<evidence type="ECO:0000259" key="7">
    <source>
        <dbReference type="Pfam" id="PF00593"/>
    </source>
</evidence>
<comment type="caution">
    <text evidence="9">The sequence shown here is derived from an EMBL/GenBank/DDBJ whole genome shotgun (WGS) entry which is preliminary data.</text>
</comment>
<organism evidence="9 10">
    <name type="scientific">Alishewanella tabrizica</name>
    <dbReference type="NCBI Taxonomy" id="671278"/>
    <lineage>
        <taxon>Bacteria</taxon>
        <taxon>Pseudomonadati</taxon>
        <taxon>Pseudomonadota</taxon>
        <taxon>Gammaproteobacteria</taxon>
        <taxon>Alteromonadales</taxon>
        <taxon>Alteromonadaceae</taxon>
        <taxon>Alishewanella</taxon>
    </lineage>
</organism>
<evidence type="ECO:0000256" key="2">
    <source>
        <dbReference type="ARBA" id="ARBA00023136"/>
    </source>
</evidence>
<protein>
    <submittedName>
        <fullName evidence="9">TonB-dependent receptor</fullName>
    </submittedName>
</protein>
<dbReference type="EMBL" id="BMYR01000006">
    <property type="protein sequence ID" value="GGW61191.1"/>
    <property type="molecule type" value="Genomic_DNA"/>
</dbReference>
<dbReference type="Gene3D" id="2.170.130.10">
    <property type="entry name" value="TonB-dependent receptor, plug domain"/>
    <property type="match status" value="1"/>
</dbReference>
<dbReference type="SUPFAM" id="SSF56935">
    <property type="entry name" value="Porins"/>
    <property type="match status" value="1"/>
</dbReference>
<feature type="domain" description="TonB-dependent receptor plug" evidence="8">
    <location>
        <begin position="64"/>
        <end position="166"/>
    </location>
</feature>
<dbReference type="Proteomes" id="UP000634667">
    <property type="component" value="Unassembled WGS sequence"/>
</dbReference>
<feature type="compositionally biased region" description="Polar residues" evidence="5">
    <location>
        <begin position="658"/>
        <end position="676"/>
    </location>
</feature>
<evidence type="ECO:0000313" key="10">
    <source>
        <dbReference type="Proteomes" id="UP000634667"/>
    </source>
</evidence>
<feature type="region of interest" description="Disordered" evidence="5">
    <location>
        <begin position="658"/>
        <end position="677"/>
    </location>
</feature>
<dbReference type="Pfam" id="PF00593">
    <property type="entry name" value="TonB_dep_Rec_b-barrel"/>
    <property type="match status" value="1"/>
</dbReference>
<comment type="similarity">
    <text evidence="4">Belongs to the TonB-dependent receptor family.</text>
</comment>
<dbReference type="NCBIfam" id="TIGR01782">
    <property type="entry name" value="TonB-Xanth-Caul"/>
    <property type="match status" value="1"/>
</dbReference>
<accession>A0ABQ2WMI8</accession>